<evidence type="ECO:0000256" key="7">
    <source>
        <dbReference type="ARBA" id="ARBA00022630"/>
    </source>
</evidence>
<dbReference type="EMBL" id="BSPD01000102">
    <property type="protein sequence ID" value="GLS28131.1"/>
    <property type="molecule type" value="Genomic_DNA"/>
</dbReference>
<dbReference type="GO" id="GO:0006103">
    <property type="term" value="P:2-oxoglutarate metabolic process"/>
    <property type="evidence" value="ECO:0007669"/>
    <property type="project" value="TreeGrafter"/>
</dbReference>
<evidence type="ECO:0000256" key="5">
    <source>
        <dbReference type="ARBA" id="ARBA00016603"/>
    </source>
</evidence>
<evidence type="ECO:0000256" key="6">
    <source>
        <dbReference type="ARBA" id="ARBA00022490"/>
    </source>
</evidence>
<dbReference type="InterPro" id="IPR001100">
    <property type="entry name" value="Pyr_nuc-diS_OxRdtase"/>
</dbReference>
<evidence type="ECO:0000256" key="12">
    <source>
        <dbReference type="ARBA" id="ARBA00031183"/>
    </source>
</evidence>
<evidence type="ECO:0000256" key="10">
    <source>
        <dbReference type="ARBA" id="ARBA00023002"/>
    </source>
</evidence>
<evidence type="ECO:0000256" key="8">
    <source>
        <dbReference type="ARBA" id="ARBA00022827"/>
    </source>
</evidence>
<evidence type="ECO:0000259" key="15">
    <source>
        <dbReference type="Pfam" id="PF02852"/>
    </source>
</evidence>
<dbReference type="InterPro" id="IPR004099">
    <property type="entry name" value="Pyr_nucl-diS_OxRdtase_dimer"/>
</dbReference>
<dbReference type="InterPro" id="IPR036188">
    <property type="entry name" value="FAD/NAD-bd_sf"/>
</dbReference>
<evidence type="ECO:0000256" key="2">
    <source>
        <dbReference type="ARBA" id="ARBA00004496"/>
    </source>
</evidence>
<dbReference type="InterPro" id="IPR023753">
    <property type="entry name" value="FAD/NAD-binding_dom"/>
</dbReference>
<dbReference type="GO" id="GO:0050660">
    <property type="term" value="F:flavin adenine dinucleotide binding"/>
    <property type="evidence" value="ECO:0007669"/>
    <property type="project" value="TreeGrafter"/>
</dbReference>
<protein>
    <recommendedName>
        <fullName evidence="5 13">Soluble pyridine nucleotide transhydrogenase</fullName>
        <shortName evidence="13">STH</shortName>
        <ecNumber evidence="4 13">1.6.1.1</ecNumber>
    </recommendedName>
    <alternativeName>
        <fullName evidence="12 13">NAD(P)(+) transhydrogenase [B-specific]</fullName>
    </alternativeName>
</protein>
<comment type="cofactor">
    <cofactor evidence="13 14">
        <name>FAD</name>
        <dbReference type="ChEBI" id="CHEBI:57692"/>
    </cofactor>
    <text evidence="13 14">Binds 1 FAD per subunit.</text>
</comment>
<dbReference type="GO" id="GO:0005829">
    <property type="term" value="C:cytosol"/>
    <property type="evidence" value="ECO:0007669"/>
    <property type="project" value="TreeGrafter"/>
</dbReference>
<gene>
    <name evidence="17" type="primary">sthA_2</name>
    <name evidence="13" type="synonym">sthA</name>
    <name evidence="17" type="ORF">GCM10007877_38500</name>
</gene>
<dbReference type="SUPFAM" id="SSF55424">
    <property type="entry name" value="FAD/NAD-linked reductases, dimerisation (C-terminal) domain"/>
    <property type="match status" value="1"/>
</dbReference>
<keyword evidence="11 13" id="KW-0520">NAD</keyword>
<evidence type="ECO:0000259" key="16">
    <source>
        <dbReference type="Pfam" id="PF07992"/>
    </source>
</evidence>
<name>A0AA37WQJ1_9GAMM</name>
<keyword evidence="7 13" id="KW-0285">Flavoprotein</keyword>
<feature type="binding site" evidence="14">
    <location>
        <position position="311"/>
    </location>
    <ligand>
        <name>FAD</name>
        <dbReference type="ChEBI" id="CHEBI:57692"/>
    </ligand>
</feature>
<dbReference type="Pfam" id="PF02852">
    <property type="entry name" value="Pyr_redox_dim"/>
    <property type="match status" value="1"/>
</dbReference>
<proteinExistence type="inferred from homology"/>
<accession>A0AA37WQJ1</accession>
<keyword evidence="6 13" id="KW-0963">Cytoplasm</keyword>
<evidence type="ECO:0000256" key="13">
    <source>
        <dbReference type="HAMAP-Rule" id="MF_00247"/>
    </source>
</evidence>
<dbReference type="GO" id="GO:0003957">
    <property type="term" value="F:NAD(P)+ transhydrogenase (Si-specific) activity"/>
    <property type="evidence" value="ECO:0007669"/>
    <property type="project" value="UniProtKB-UniRule"/>
</dbReference>
<dbReference type="PRINTS" id="PR00411">
    <property type="entry name" value="PNDRDTASEI"/>
</dbReference>
<dbReference type="InterPro" id="IPR016156">
    <property type="entry name" value="FAD/NAD-linked_Rdtase_dimer_sf"/>
</dbReference>
<dbReference type="FunFam" id="3.50.50.60:FF:000008">
    <property type="entry name" value="Soluble pyridine nucleotide transhydrogenase"/>
    <property type="match status" value="1"/>
</dbReference>
<reference evidence="17 18" key="1">
    <citation type="journal article" date="2014" name="Int. J. Syst. Evol. Microbiol.">
        <title>Complete genome sequence of Corynebacterium casei LMG S-19264T (=DSM 44701T), isolated from a smear-ripened cheese.</title>
        <authorList>
            <consortium name="US DOE Joint Genome Institute (JGI-PGF)"/>
            <person name="Walter F."/>
            <person name="Albersmeier A."/>
            <person name="Kalinowski J."/>
            <person name="Ruckert C."/>
        </authorList>
    </citation>
    <scope>NUCLEOTIDE SEQUENCE [LARGE SCALE GENOMIC DNA]</scope>
    <source>
        <strain evidence="17 18">NBRC 110095</strain>
    </source>
</reference>
<dbReference type="RefSeq" id="WP_232594068.1">
    <property type="nucleotide sequence ID" value="NZ_BSPD01000102.1"/>
</dbReference>
<feature type="binding site" evidence="14">
    <location>
        <position position="54"/>
    </location>
    <ligand>
        <name>FAD</name>
        <dbReference type="ChEBI" id="CHEBI:57692"/>
    </ligand>
</feature>
<dbReference type="AlphaFoldDB" id="A0AA37WQJ1"/>
<keyword evidence="8 13" id="KW-0274">FAD</keyword>
<evidence type="ECO:0000313" key="18">
    <source>
        <dbReference type="Proteomes" id="UP001156870"/>
    </source>
</evidence>
<keyword evidence="9 13" id="KW-0521">NADP</keyword>
<feature type="domain" description="FAD/NAD(P)-binding" evidence="16">
    <location>
        <begin position="7"/>
        <end position="326"/>
    </location>
</feature>
<dbReference type="GO" id="GO:0004148">
    <property type="term" value="F:dihydrolipoyl dehydrogenase (NADH) activity"/>
    <property type="evidence" value="ECO:0007669"/>
    <property type="project" value="TreeGrafter"/>
</dbReference>
<dbReference type="PRINTS" id="PR00368">
    <property type="entry name" value="FADPNR"/>
</dbReference>
<evidence type="ECO:0000256" key="9">
    <source>
        <dbReference type="ARBA" id="ARBA00022857"/>
    </source>
</evidence>
<keyword evidence="18" id="KW-1185">Reference proteome</keyword>
<dbReference type="GO" id="GO:0006739">
    <property type="term" value="P:NADP+ metabolic process"/>
    <property type="evidence" value="ECO:0007669"/>
    <property type="project" value="UniProtKB-UniRule"/>
</dbReference>
<feature type="binding site" evidence="14">
    <location>
        <begin position="146"/>
        <end position="148"/>
    </location>
    <ligand>
        <name>FAD</name>
        <dbReference type="ChEBI" id="CHEBI:57692"/>
    </ligand>
</feature>
<dbReference type="Pfam" id="PF07992">
    <property type="entry name" value="Pyr_redox_2"/>
    <property type="match status" value="1"/>
</dbReference>
<organism evidence="17 18">
    <name type="scientific">Marinibactrum halimedae</name>
    <dbReference type="NCBI Taxonomy" id="1444977"/>
    <lineage>
        <taxon>Bacteria</taxon>
        <taxon>Pseudomonadati</taxon>
        <taxon>Pseudomonadota</taxon>
        <taxon>Gammaproteobacteria</taxon>
        <taxon>Cellvibrionales</taxon>
        <taxon>Cellvibrionaceae</taxon>
        <taxon>Marinibactrum</taxon>
    </lineage>
</organism>
<dbReference type="NCBIfam" id="NF003585">
    <property type="entry name" value="PRK05249.1"/>
    <property type="match status" value="1"/>
</dbReference>
<feature type="binding site" evidence="14">
    <location>
        <begin position="183"/>
        <end position="190"/>
    </location>
    <ligand>
        <name>NAD(+)</name>
        <dbReference type="ChEBI" id="CHEBI:57540"/>
    </ligand>
</feature>
<dbReference type="Gene3D" id="3.30.390.30">
    <property type="match status" value="1"/>
</dbReference>
<evidence type="ECO:0000256" key="4">
    <source>
        <dbReference type="ARBA" id="ARBA00012772"/>
    </source>
</evidence>
<dbReference type="InterPro" id="IPR050151">
    <property type="entry name" value="Class-I_Pyr_Nuc-Dis_Oxidored"/>
</dbReference>
<evidence type="ECO:0000256" key="3">
    <source>
        <dbReference type="ARBA" id="ARBA00007532"/>
    </source>
</evidence>
<dbReference type="FunFam" id="3.30.390.30:FF:000002">
    <property type="entry name" value="Soluble pyridine nucleotide transhydrogenase"/>
    <property type="match status" value="1"/>
</dbReference>
<evidence type="ECO:0000256" key="1">
    <source>
        <dbReference type="ARBA" id="ARBA00002842"/>
    </source>
</evidence>
<feature type="binding site" evidence="14">
    <location>
        <position position="270"/>
    </location>
    <ligand>
        <name>NAD(+)</name>
        <dbReference type="ChEBI" id="CHEBI:57540"/>
    </ligand>
</feature>
<feature type="domain" description="Pyridine nucleotide-disulphide oxidoreductase dimerisation" evidence="15">
    <location>
        <begin position="345"/>
        <end position="455"/>
    </location>
</feature>
<evidence type="ECO:0000313" key="17">
    <source>
        <dbReference type="EMBL" id="GLS28131.1"/>
    </source>
</evidence>
<feature type="binding site" evidence="13">
    <location>
        <begin position="36"/>
        <end position="45"/>
    </location>
    <ligand>
        <name>FAD</name>
        <dbReference type="ChEBI" id="CHEBI:57692"/>
    </ligand>
</feature>
<dbReference type="SUPFAM" id="SSF51905">
    <property type="entry name" value="FAD/NAD(P)-binding domain"/>
    <property type="match status" value="1"/>
</dbReference>
<dbReference type="Proteomes" id="UP001156870">
    <property type="component" value="Unassembled WGS sequence"/>
</dbReference>
<evidence type="ECO:0000256" key="11">
    <source>
        <dbReference type="ARBA" id="ARBA00023027"/>
    </source>
</evidence>
<dbReference type="InterPro" id="IPR022962">
    <property type="entry name" value="STH_gammaproteobact"/>
</dbReference>
<comment type="catalytic activity">
    <reaction evidence="13">
        <text>NAD(+) + NADPH = NADH + NADP(+)</text>
        <dbReference type="Rhea" id="RHEA:11692"/>
        <dbReference type="ChEBI" id="CHEBI:57540"/>
        <dbReference type="ChEBI" id="CHEBI:57783"/>
        <dbReference type="ChEBI" id="CHEBI:57945"/>
        <dbReference type="ChEBI" id="CHEBI:58349"/>
        <dbReference type="EC" id="1.6.1.1"/>
    </reaction>
</comment>
<dbReference type="PIRSF" id="PIRSF000350">
    <property type="entry name" value="Mercury_reductase_MerA"/>
    <property type="match status" value="1"/>
</dbReference>
<dbReference type="PANTHER" id="PTHR22912">
    <property type="entry name" value="DISULFIDE OXIDOREDUCTASE"/>
    <property type="match status" value="1"/>
</dbReference>
<dbReference type="PANTHER" id="PTHR22912:SF93">
    <property type="entry name" value="SOLUBLE PYRIDINE NUCLEOTIDE TRANSHYDROGENASE"/>
    <property type="match status" value="1"/>
</dbReference>
<keyword evidence="10 13" id="KW-0560">Oxidoreductase</keyword>
<evidence type="ECO:0000256" key="14">
    <source>
        <dbReference type="PIRSR" id="PIRSR000350-3"/>
    </source>
</evidence>
<sequence>MGELFKYDVLVIGSGPAGESAAISAAKNGKQVGIVESRAMVGGNCAHKGTIPSKALRHAVKQIIRFNNNSLFRQLGEVRKLSFPQVLASASEVIPKQVEMHTNHYSRNRIHVHIGLARFEDEHTVKVANQDGGTETITAEKFIITTGSRPYRPADVDFNHPRVYDSDTILEMSHTPNTLVIYGAGVIGCEYASIFAGLGVKVDLINSRDRLLSFLDDEISDALSYHLRDTGVMVRHNEEYSEVKADASGVTLHLKSGKRLRADALLWCNGRSGNTESLNLEAVGLGANHRGQIEVNEHYQTANENIFAAGDVIGWPSLASASFDQGRAAAKAVLGMPERYEADAPTGIYTLPEISSIGQTERELTAAKIPYEVGRAFFKHTARGQISGEDVGMLKLLFHVDTNEILGIHCFGAEASEIVHIGQAILKQTGEANDIHYFATTTFNYPTMAEAYRQAALNGLNRVKRMYR</sequence>
<comment type="function">
    <text evidence="1 13">Conversion of NADPH, generated by peripheral catabolic pathways, to NADH, which can enter the respiratory chain for energy generation.</text>
</comment>
<comment type="caution">
    <text evidence="17">The sequence shown here is derived from an EMBL/GenBank/DDBJ whole genome shotgun (WGS) entry which is preliminary data.</text>
</comment>
<keyword evidence="14" id="KW-0547">Nucleotide-binding</keyword>
<dbReference type="HAMAP" id="MF_00247">
    <property type="entry name" value="SthA"/>
    <property type="match status" value="1"/>
</dbReference>
<comment type="similarity">
    <text evidence="3 13">Belongs to the class-I pyridine nucleotide-disulfide oxidoreductase family.</text>
</comment>
<dbReference type="Gene3D" id="3.50.50.60">
    <property type="entry name" value="FAD/NAD(P)-binding domain"/>
    <property type="match status" value="2"/>
</dbReference>
<comment type="subcellular location">
    <subcellularLocation>
        <location evidence="2 13">Cytoplasm</location>
    </subcellularLocation>
</comment>
<dbReference type="EC" id="1.6.1.1" evidence="4 13"/>